<dbReference type="InterPro" id="IPR020901">
    <property type="entry name" value="Prtase_inh_Kunz-CS"/>
</dbReference>
<dbReference type="InterPro" id="IPR002223">
    <property type="entry name" value="Kunitz_BPTI"/>
</dbReference>
<proteinExistence type="inferred from homology"/>
<feature type="signal peptide" evidence="3">
    <location>
        <begin position="1"/>
        <end position="19"/>
    </location>
</feature>
<dbReference type="InterPro" id="IPR036880">
    <property type="entry name" value="Kunitz_BPTI_sf"/>
</dbReference>
<dbReference type="Gene3D" id="4.10.410.10">
    <property type="entry name" value="Pancreatic trypsin inhibitor Kunitz domain"/>
    <property type="match status" value="1"/>
</dbReference>
<dbReference type="RefSeq" id="XP_017857337.1">
    <property type="nucleotide sequence ID" value="XM_018001848.1"/>
</dbReference>
<dbReference type="GeneID" id="108610026"/>
<reference evidence="5" key="1">
    <citation type="journal article" date="1997" name="Nucleic Acids Res.">
        <title>tRNAscan-SE: a program for improved detection of transfer RNA genes in genomic sequence.</title>
        <authorList>
            <person name="Lowe T.M."/>
            <person name="Eddy S.R."/>
        </authorList>
    </citation>
    <scope>NUCLEOTIDE SEQUENCE [LARGE SCALE GENOMIC DNA]</scope>
</reference>
<dbReference type="SMART" id="SM00131">
    <property type="entry name" value="KU"/>
    <property type="match status" value="1"/>
</dbReference>
<dbReference type="PANTHER" id="PTHR46751">
    <property type="entry name" value="EPPIN"/>
    <property type="match status" value="1"/>
</dbReference>
<evidence type="ECO:0000259" key="4">
    <source>
        <dbReference type="PROSITE" id="PS50279"/>
    </source>
</evidence>
<dbReference type="PROSITE" id="PS00280">
    <property type="entry name" value="BPTI_KUNITZ_1"/>
    <property type="match status" value="1"/>
</dbReference>
<accession>A0ABM1NQV1</accession>
<dbReference type="PRINTS" id="PR00759">
    <property type="entry name" value="BASICPTASE"/>
</dbReference>
<feature type="chain" id="PRO_5046024984" evidence="3">
    <location>
        <begin position="20"/>
        <end position="82"/>
    </location>
</feature>
<dbReference type="PROSITE" id="PS50279">
    <property type="entry name" value="BPTI_KUNITZ_2"/>
    <property type="match status" value="1"/>
</dbReference>
<evidence type="ECO:0000313" key="5">
    <source>
        <dbReference type="Proteomes" id="UP000694904"/>
    </source>
</evidence>
<dbReference type="GO" id="GO:0004867">
    <property type="term" value="F:serine-type endopeptidase inhibitor activity"/>
    <property type="evidence" value="ECO:0007669"/>
    <property type="project" value="UniProtKB-KW"/>
</dbReference>
<name>A0ABM1NQV1_DROAR</name>
<evidence type="ECO:0000256" key="3">
    <source>
        <dbReference type="SAM" id="SignalP"/>
    </source>
</evidence>
<sequence>MKFVSVLCVFLALFGLSLALKDPICELPPAIDGNGLIKCAAFIPSWSYYPEDNACKSFVYGGCGGNSNRFGSQELCESTCKE</sequence>
<reference evidence="5" key="2">
    <citation type="journal article" date="2016" name="G3 (Bethesda)">
        <title>Genome Evolution in Three Species of Cactophilic Drosophila.</title>
        <authorList>
            <person name="Sanchez-Flores A."/>
            <person name="Penazola F."/>
            <person name="Carpinteyro-Ponce J."/>
            <person name="Nazario-Yepiz N."/>
            <person name="Abreu-Goodger C."/>
            <person name="Machado C.A."/>
            <person name="Markow T.A."/>
        </authorList>
    </citation>
    <scope>NUCLEOTIDE SEQUENCE [LARGE SCALE GENOMIC DNA]</scope>
</reference>
<organism evidence="5 6">
    <name type="scientific">Drosophila arizonae</name>
    <name type="common">Fruit fly</name>
    <dbReference type="NCBI Taxonomy" id="7263"/>
    <lineage>
        <taxon>Eukaryota</taxon>
        <taxon>Metazoa</taxon>
        <taxon>Ecdysozoa</taxon>
        <taxon>Arthropoda</taxon>
        <taxon>Hexapoda</taxon>
        <taxon>Insecta</taxon>
        <taxon>Pterygota</taxon>
        <taxon>Neoptera</taxon>
        <taxon>Endopterygota</taxon>
        <taxon>Diptera</taxon>
        <taxon>Brachycera</taxon>
        <taxon>Muscomorpha</taxon>
        <taxon>Ephydroidea</taxon>
        <taxon>Drosophilidae</taxon>
        <taxon>Drosophila</taxon>
    </lineage>
</organism>
<keyword evidence="1" id="KW-1015">Disulfide bond</keyword>
<dbReference type="Proteomes" id="UP000694904">
    <property type="component" value="Chromosome 3"/>
</dbReference>
<feature type="domain" description="BPTI/Kunitz inhibitor" evidence="4">
    <location>
        <begin position="25"/>
        <end position="80"/>
    </location>
</feature>
<dbReference type="SUPFAM" id="SSF57362">
    <property type="entry name" value="BPTI-like"/>
    <property type="match status" value="1"/>
</dbReference>
<keyword evidence="5" id="KW-1185">Reference proteome</keyword>
<dbReference type="PANTHER" id="PTHR46751:SF1">
    <property type="entry name" value="WAP FOUR-DISULFIDE CORE DOMAIN PROTEIN 6A"/>
    <property type="match status" value="1"/>
</dbReference>
<evidence type="ECO:0000313" key="6">
    <source>
        <dbReference type="RefSeq" id="XP_017857337.1"/>
    </source>
</evidence>
<reference evidence="6" key="3">
    <citation type="submission" date="2025-08" db="UniProtKB">
        <authorList>
            <consortium name="RefSeq"/>
        </authorList>
    </citation>
    <scope>IDENTIFICATION</scope>
    <source>
        <tissue evidence="6">Whole organism</tissue>
    </source>
</reference>
<keyword evidence="6" id="KW-0646">Protease inhibitor</keyword>
<dbReference type="Pfam" id="PF00014">
    <property type="entry name" value="Kunitz_BPTI"/>
    <property type="match status" value="1"/>
</dbReference>
<gene>
    <name evidence="6" type="primary">LOC108610026</name>
</gene>
<dbReference type="InterPro" id="IPR051388">
    <property type="entry name" value="Serpin_venom_toxin"/>
</dbReference>
<comment type="similarity">
    <text evidence="2">Belongs to the venom Kunitz-type family. 03 (sub-Kunitz) subfamily.</text>
</comment>
<evidence type="ECO:0000256" key="2">
    <source>
        <dbReference type="ARBA" id="ARBA00038506"/>
    </source>
</evidence>
<dbReference type="CDD" id="cd22634">
    <property type="entry name" value="Kunitz_SCI-I-like"/>
    <property type="match status" value="1"/>
</dbReference>
<evidence type="ECO:0000256" key="1">
    <source>
        <dbReference type="ARBA" id="ARBA00023157"/>
    </source>
</evidence>
<protein>
    <submittedName>
        <fullName evidence="6">Male accessory gland serine protease inhibitor-like</fullName>
    </submittedName>
</protein>
<keyword evidence="6" id="KW-0722">Serine protease inhibitor</keyword>
<keyword evidence="3" id="KW-0732">Signal</keyword>